<evidence type="ECO:0000313" key="3">
    <source>
        <dbReference type="Proteomes" id="UP000599024"/>
    </source>
</evidence>
<dbReference type="Proteomes" id="UP000599024">
    <property type="component" value="Unassembled WGS sequence"/>
</dbReference>
<gene>
    <name evidence="2" type="ORF">H8E79_07530</name>
</gene>
<evidence type="ECO:0000313" key="2">
    <source>
        <dbReference type="EMBL" id="MBC8209001.1"/>
    </source>
</evidence>
<feature type="transmembrane region" description="Helical" evidence="1">
    <location>
        <begin position="12"/>
        <end position="34"/>
    </location>
</feature>
<proteinExistence type="predicted"/>
<accession>A0A8J6T9X3</accession>
<comment type="caution">
    <text evidence="2">The sequence shown here is derived from an EMBL/GenBank/DDBJ whole genome shotgun (WGS) entry which is preliminary data.</text>
</comment>
<dbReference type="AlphaFoldDB" id="A0A8J6T9X3"/>
<keyword evidence="1" id="KW-0472">Membrane</keyword>
<reference evidence="2 3" key="1">
    <citation type="submission" date="2020-08" db="EMBL/GenBank/DDBJ databases">
        <title>Bridging the membrane lipid divide: bacteria of the FCB group superphylum have the potential to synthesize archaeal ether lipids.</title>
        <authorList>
            <person name="Villanueva L."/>
            <person name="Von Meijenfeldt F.A.B."/>
            <person name="Westbye A.B."/>
            <person name="Yadav S."/>
            <person name="Hopmans E.C."/>
            <person name="Dutilh B.E."/>
            <person name="Sinninghe Damste J.S."/>
        </authorList>
    </citation>
    <scope>NUCLEOTIDE SEQUENCE [LARGE SCALE GENOMIC DNA]</scope>
    <source>
        <strain evidence="2">NIOZ-UU81</strain>
    </source>
</reference>
<sequence length="102" mass="11247">MTTKSSSTAAGKAILGMGALISLWVAASFAGALYQVNWSVSELARQYMVATGMIKPLHTMVDFYTHIKGIEYLICVAFFVAFPVFFKYINKEKKSALARAKQ</sequence>
<name>A0A8J6T9X3_9BACT</name>
<organism evidence="2 3">
    <name type="scientific">Candidatus Desulfatifera sulfidica</name>
    <dbReference type="NCBI Taxonomy" id="2841691"/>
    <lineage>
        <taxon>Bacteria</taxon>
        <taxon>Pseudomonadati</taxon>
        <taxon>Thermodesulfobacteriota</taxon>
        <taxon>Desulfobulbia</taxon>
        <taxon>Desulfobulbales</taxon>
        <taxon>Desulfobulbaceae</taxon>
        <taxon>Candidatus Desulfatifera</taxon>
    </lineage>
</organism>
<keyword evidence="1" id="KW-0812">Transmembrane</keyword>
<dbReference type="EMBL" id="JACNLK010000069">
    <property type="protein sequence ID" value="MBC8209001.1"/>
    <property type="molecule type" value="Genomic_DNA"/>
</dbReference>
<keyword evidence="1" id="KW-1133">Transmembrane helix</keyword>
<evidence type="ECO:0000256" key="1">
    <source>
        <dbReference type="SAM" id="Phobius"/>
    </source>
</evidence>
<protein>
    <submittedName>
        <fullName evidence="2">Uncharacterized protein</fullName>
    </submittedName>
</protein>
<feature type="transmembrane region" description="Helical" evidence="1">
    <location>
        <begin position="70"/>
        <end position="89"/>
    </location>
</feature>